<keyword evidence="7" id="KW-0460">Magnesium</keyword>
<dbReference type="GO" id="GO:0005737">
    <property type="term" value="C:cytoplasm"/>
    <property type="evidence" value="ECO:0007669"/>
    <property type="project" value="TreeGrafter"/>
</dbReference>
<proteinExistence type="inferred from homology"/>
<evidence type="ECO:0000256" key="5">
    <source>
        <dbReference type="ARBA" id="ARBA00022741"/>
    </source>
</evidence>
<dbReference type="GO" id="GO:0005524">
    <property type="term" value="F:ATP binding"/>
    <property type="evidence" value="ECO:0007669"/>
    <property type="project" value="UniProtKB-KW"/>
</dbReference>
<dbReference type="PANTHER" id="PTHR11136">
    <property type="entry name" value="FOLYLPOLYGLUTAMATE SYNTHASE-RELATED"/>
    <property type="match status" value="1"/>
</dbReference>
<dbReference type="InterPro" id="IPR004101">
    <property type="entry name" value="Mur_ligase_C"/>
</dbReference>
<organism evidence="11 12">
    <name type="scientific">Candidatus Scatousia excrementipullorum</name>
    <dbReference type="NCBI Taxonomy" id="2840936"/>
    <lineage>
        <taxon>Bacteria</taxon>
        <taxon>Candidatus Scatousia</taxon>
    </lineage>
</organism>
<evidence type="ECO:0000256" key="2">
    <source>
        <dbReference type="ARBA" id="ARBA00013025"/>
    </source>
</evidence>
<feature type="domain" description="Mur ligase C-terminal" evidence="10">
    <location>
        <begin position="273"/>
        <end position="356"/>
    </location>
</feature>
<evidence type="ECO:0000256" key="1">
    <source>
        <dbReference type="ARBA" id="ARBA00008276"/>
    </source>
</evidence>
<comment type="caution">
    <text evidence="11">The sequence shown here is derived from an EMBL/GenBank/DDBJ whole genome shotgun (WGS) entry which is preliminary data.</text>
</comment>
<evidence type="ECO:0000256" key="7">
    <source>
        <dbReference type="ARBA" id="ARBA00022842"/>
    </source>
</evidence>
<dbReference type="Proteomes" id="UP000823632">
    <property type="component" value="Unassembled WGS sequence"/>
</dbReference>
<evidence type="ECO:0000313" key="12">
    <source>
        <dbReference type="Proteomes" id="UP000823632"/>
    </source>
</evidence>
<dbReference type="InterPro" id="IPR036615">
    <property type="entry name" value="Mur_ligase_C_dom_sf"/>
</dbReference>
<protein>
    <recommendedName>
        <fullName evidence="2">tetrahydrofolate synthase</fullName>
        <ecNumber evidence="2">6.3.2.17</ecNumber>
    </recommendedName>
    <alternativeName>
        <fullName evidence="8">Tetrahydrofolylpolyglutamate synthase</fullName>
    </alternativeName>
</protein>
<evidence type="ECO:0000313" key="11">
    <source>
        <dbReference type="EMBL" id="MBO8430774.1"/>
    </source>
</evidence>
<accession>A0A9D9GZR0</accession>
<dbReference type="PIRSF" id="PIRSF001563">
    <property type="entry name" value="Folylpolyglu_synth"/>
    <property type="match status" value="1"/>
</dbReference>
<keyword evidence="5" id="KW-0547">Nucleotide-binding</keyword>
<evidence type="ECO:0000256" key="3">
    <source>
        <dbReference type="ARBA" id="ARBA00022598"/>
    </source>
</evidence>
<dbReference type="PROSITE" id="PS01011">
    <property type="entry name" value="FOLYLPOLYGLU_SYNT_1"/>
    <property type="match status" value="1"/>
</dbReference>
<dbReference type="Gene3D" id="3.40.1190.10">
    <property type="entry name" value="Mur-like, catalytic domain"/>
    <property type="match status" value="1"/>
</dbReference>
<reference evidence="11" key="1">
    <citation type="submission" date="2020-10" db="EMBL/GenBank/DDBJ databases">
        <authorList>
            <person name="Gilroy R."/>
        </authorList>
    </citation>
    <scope>NUCLEOTIDE SEQUENCE</scope>
    <source>
        <strain evidence="11">10192</strain>
    </source>
</reference>
<dbReference type="InterPro" id="IPR036565">
    <property type="entry name" value="Mur-like_cat_sf"/>
</dbReference>
<evidence type="ECO:0000259" key="10">
    <source>
        <dbReference type="Pfam" id="PF02875"/>
    </source>
</evidence>
<comment type="similarity">
    <text evidence="1">Belongs to the folylpolyglutamate synthase family.</text>
</comment>
<dbReference type="EMBL" id="JADIND010000110">
    <property type="protein sequence ID" value="MBO8430774.1"/>
    <property type="molecule type" value="Genomic_DNA"/>
</dbReference>
<dbReference type="GO" id="GO:0008841">
    <property type="term" value="F:dihydrofolate synthase activity"/>
    <property type="evidence" value="ECO:0007669"/>
    <property type="project" value="TreeGrafter"/>
</dbReference>
<gene>
    <name evidence="11" type="ORF">IAC76_05245</name>
</gene>
<dbReference type="GO" id="GO:0046872">
    <property type="term" value="F:metal ion binding"/>
    <property type="evidence" value="ECO:0007669"/>
    <property type="project" value="UniProtKB-KW"/>
</dbReference>
<sequence>MKNGYNDAVKLLTSQGKFYINLGLERISKVLDLLGNPQDSLDCIHVAGTNGKGSVCAIIATVLQYAGKKVGLYTSPHIFDYTERIKIFLPFADGGTDIPKEDFAELVFNVCDTAEKNQIHLTEFEILTAVMFLYFARANVDVVVLETGLGGRFDATNVIKSNLCSVITHIDLDHTERLGNTKDKIAFEKAGIIKKDCPIVTSEGYEAIKDKADECHSLFLMVAPFEDTANLSLKGTYQQENLSLALAAVRLVFPEISEEVIQEALRHVKHPCRFQLIGEDLIIDAAHNPNGAMALRESLDFYYPDKKRRFVFGCLKNKDYPKMMSILFDKNDEIYLNHFDYPNSATFEELIKACPYEAKKFTSLNDLPKEKHTITIVCGSFYMLNQVISHSLLD</sequence>
<keyword evidence="4" id="KW-0479">Metal-binding</keyword>
<dbReference type="Pfam" id="PF02875">
    <property type="entry name" value="Mur_ligase_C"/>
    <property type="match status" value="1"/>
</dbReference>
<dbReference type="SUPFAM" id="SSF53244">
    <property type="entry name" value="MurD-like peptide ligases, peptide-binding domain"/>
    <property type="match status" value="1"/>
</dbReference>
<keyword evidence="3" id="KW-0436">Ligase</keyword>
<dbReference type="GO" id="GO:0004326">
    <property type="term" value="F:tetrahydrofolylpolyglutamate synthase activity"/>
    <property type="evidence" value="ECO:0007669"/>
    <property type="project" value="UniProtKB-EC"/>
</dbReference>
<name>A0A9D9GZR0_9BACT</name>
<dbReference type="PROSITE" id="PS01012">
    <property type="entry name" value="FOLYLPOLYGLU_SYNT_2"/>
    <property type="match status" value="1"/>
</dbReference>
<reference evidence="11" key="2">
    <citation type="journal article" date="2021" name="PeerJ">
        <title>Extensive microbial diversity within the chicken gut microbiome revealed by metagenomics and culture.</title>
        <authorList>
            <person name="Gilroy R."/>
            <person name="Ravi A."/>
            <person name="Getino M."/>
            <person name="Pursley I."/>
            <person name="Horton D.L."/>
            <person name="Alikhan N.F."/>
            <person name="Baker D."/>
            <person name="Gharbi K."/>
            <person name="Hall N."/>
            <person name="Watson M."/>
            <person name="Adriaenssens E.M."/>
            <person name="Foster-Nyarko E."/>
            <person name="Jarju S."/>
            <person name="Secka A."/>
            <person name="Antonio M."/>
            <person name="Oren A."/>
            <person name="Chaudhuri R.R."/>
            <person name="La Ragione R."/>
            <person name="Hildebrand F."/>
            <person name="Pallen M.J."/>
        </authorList>
    </citation>
    <scope>NUCLEOTIDE SEQUENCE</scope>
    <source>
        <strain evidence="11">10192</strain>
    </source>
</reference>
<evidence type="ECO:0000256" key="4">
    <source>
        <dbReference type="ARBA" id="ARBA00022723"/>
    </source>
</evidence>
<evidence type="ECO:0000256" key="9">
    <source>
        <dbReference type="ARBA" id="ARBA00047493"/>
    </source>
</evidence>
<keyword evidence="6" id="KW-0067">ATP-binding</keyword>
<dbReference type="InterPro" id="IPR001645">
    <property type="entry name" value="Folylpolyglutamate_synth"/>
</dbReference>
<evidence type="ECO:0000256" key="8">
    <source>
        <dbReference type="ARBA" id="ARBA00030592"/>
    </source>
</evidence>
<dbReference type="NCBIfam" id="TIGR01499">
    <property type="entry name" value="folC"/>
    <property type="match status" value="1"/>
</dbReference>
<dbReference type="SUPFAM" id="SSF53623">
    <property type="entry name" value="MurD-like peptide ligases, catalytic domain"/>
    <property type="match status" value="1"/>
</dbReference>
<dbReference type="InterPro" id="IPR018109">
    <property type="entry name" value="Folylpolyglutamate_synth_CS"/>
</dbReference>
<comment type="catalytic activity">
    <reaction evidence="9">
        <text>(6S)-5,6,7,8-tetrahydrofolyl-(gamma-L-Glu)(n) + L-glutamate + ATP = (6S)-5,6,7,8-tetrahydrofolyl-(gamma-L-Glu)(n+1) + ADP + phosphate + H(+)</text>
        <dbReference type="Rhea" id="RHEA:10580"/>
        <dbReference type="Rhea" id="RHEA-COMP:14738"/>
        <dbReference type="Rhea" id="RHEA-COMP:14740"/>
        <dbReference type="ChEBI" id="CHEBI:15378"/>
        <dbReference type="ChEBI" id="CHEBI:29985"/>
        <dbReference type="ChEBI" id="CHEBI:30616"/>
        <dbReference type="ChEBI" id="CHEBI:43474"/>
        <dbReference type="ChEBI" id="CHEBI:141005"/>
        <dbReference type="ChEBI" id="CHEBI:456216"/>
        <dbReference type="EC" id="6.3.2.17"/>
    </reaction>
</comment>
<evidence type="ECO:0000256" key="6">
    <source>
        <dbReference type="ARBA" id="ARBA00022840"/>
    </source>
</evidence>
<dbReference type="AlphaFoldDB" id="A0A9D9GZR0"/>
<dbReference type="PANTHER" id="PTHR11136:SF0">
    <property type="entry name" value="DIHYDROFOLATE SYNTHETASE-RELATED"/>
    <property type="match status" value="1"/>
</dbReference>
<dbReference type="Gene3D" id="3.90.190.20">
    <property type="entry name" value="Mur ligase, C-terminal domain"/>
    <property type="match status" value="1"/>
</dbReference>
<dbReference type="EC" id="6.3.2.17" evidence="2"/>